<reference evidence="3" key="2">
    <citation type="submission" date="2020-11" db="EMBL/GenBank/DDBJ databases">
        <authorList>
            <person name="McCartney M.A."/>
            <person name="Auch B."/>
            <person name="Kono T."/>
            <person name="Mallez S."/>
            <person name="Becker A."/>
            <person name="Gohl D.M."/>
            <person name="Silverstein K.A.T."/>
            <person name="Koren S."/>
            <person name="Bechman K.B."/>
            <person name="Herman A."/>
            <person name="Abrahante J.E."/>
            <person name="Garbe J."/>
        </authorList>
    </citation>
    <scope>NUCLEOTIDE SEQUENCE</scope>
    <source>
        <strain evidence="3">Duluth1</strain>
        <tissue evidence="3">Whole animal</tissue>
    </source>
</reference>
<dbReference type="Proteomes" id="UP000828390">
    <property type="component" value="Unassembled WGS sequence"/>
</dbReference>
<protein>
    <submittedName>
        <fullName evidence="3">Uncharacterized protein</fullName>
    </submittedName>
</protein>
<feature type="signal peptide" evidence="2">
    <location>
        <begin position="1"/>
        <end position="24"/>
    </location>
</feature>
<evidence type="ECO:0000313" key="4">
    <source>
        <dbReference type="Proteomes" id="UP000828390"/>
    </source>
</evidence>
<evidence type="ECO:0000256" key="2">
    <source>
        <dbReference type="SAM" id="SignalP"/>
    </source>
</evidence>
<feature type="chain" id="PRO_5038745699" evidence="2">
    <location>
        <begin position="25"/>
        <end position="190"/>
    </location>
</feature>
<organism evidence="3 4">
    <name type="scientific">Dreissena polymorpha</name>
    <name type="common">Zebra mussel</name>
    <name type="synonym">Mytilus polymorpha</name>
    <dbReference type="NCBI Taxonomy" id="45954"/>
    <lineage>
        <taxon>Eukaryota</taxon>
        <taxon>Metazoa</taxon>
        <taxon>Spiralia</taxon>
        <taxon>Lophotrochozoa</taxon>
        <taxon>Mollusca</taxon>
        <taxon>Bivalvia</taxon>
        <taxon>Autobranchia</taxon>
        <taxon>Heteroconchia</taxon>
        <taxon>Euheterodonta</taxon>
        <taxon>Imparidentia</taxon>
        <taxon>Neoheterodontei</taxon>
        <taxon>Myida</taxon>
        <taxon>Dreissenoidea</taxon>
        <taxon>Dreissenidae</taxon>
        <taxon>Dreissena</taxon>
    </lineage>
</organism>
<dbReference type="EMBL" id="JAIWYP010000002">
    <property type="protein sequence ID" value="KAH3861925.1"/>
    <property type="molecule type" value="Genomic_DNA"/>
</dbReference>
<keyword evidence="2" id="KW-0732">Signal</keyword>
<sequence>MVPRNMKQLLFGLALMLHVSQSMTDGTTVITPTSTQTSSTTTSRTTSAASKSTDSTTFAALAGSSSATTIPAGGKKTDAPTTTVSTAFAPYPCNNGTCEGNETCIKSTIRGSCSITGDVQGCFRTQHDTHFEVGCRPNCDTNKNTKEDWCCRGKSDCIFESMPPPGGNANTVVSRSFLLLGTIALVLFVM</sequence>
<evidence type="ECO:0000256" key="1">
    <source>
        <dbReference type="SAM" id="MobiDB-lite"/>
    </source>
</evidence>
<gene>
    <name evidence="3" type="ORF">DPMN_024879</name>
</gene>
<comment type="caution">
    <text evidence="3">The sequence shown here is derived from an EMBL/GenBank/DDBJ whole genome shotgun (WGS) entry which is preliminary data.</text>
</comment>
<dbReference type="AlphaFoldDB" id="A0A9D4LPQ5"/>
<accession>A0A9D4LPQ5</accession>
<reference evidence="3" key="1">
    <citation type="journal article" date="2019" name="bioRxiv">
        <title>The Genome of the Zebra Mussel, Dreissena polymorpha: A Resource for Invasive Species Research.</title>
        <authorList>
            <person name="McCartney M.A."/>
            <person name="Auch B."/>
            <person name="Kono T."/>
            <person name="Mallez S."/>
            <person name="Zhang Y."/>
            <person name="Obille A."/>
            <person name="Becker A."/>
            <person name="Abrahante J.E."/>
            <person name="Garbe J."/>
            <person name="Badalamenti J.P."/>
            <person name="Herman A."/>
            <person name="Mangelson H."/>
            <person name="Liachko I."/>
            <person name="Sullivan S."/>
            <person name="Sone E.D."/>
            <person name="Koren S."/>
            <person name="Silverstein K.A.T."/>
            <person name="Beckman K.B."/>
            <person name="Gohl D.M."/>
        </authorList>
    </citation>
    <scope>NUCLEOTIDE SEQUENCE</scope>
    <source>
        <strain evidence="3">Duluth1</strain>
        <tissue evidence="3">Whole animal</tissue>
    </source>
</reference>
<evidence type="ECO:0000313" key="3">
    <source>
        <dbReference type="EMBL" id="KAH3861925.1"/>
    </source>
</evidence>
<keyword evidence="4" id="KW-1185">Reference proteome</keyword>
<feature type="region of interest" description="Disordered" evidence="1">
    <location>
        <begin position="28"/>
        <end position="50"/>
    </location>
</feature>
<name>A0A9D4LPQ5_DREPO</name>
<proteinExistence type="predicted"/>